<gene>
    <name evidence="1" type="ORF">GPUH_LOCUS7817</name>
</gene>
<proteinExistence type="predicted"/>
<protein>
    <submittedName>
        <fullName evidence="3">tRNA exportin</fullName>
    </submittedName>
</protein>
<dbReference type="WBParaSite" id="GPUH_0000782601-mRNA-1">
    <property type="protein sequence ID" value="GPUH_0000782601-mRNA-1"/>
    <property type="gene ID" value="GPUH_0000782601"/>
</dbReference>
<dbReference type="EMBL" id="UYRT01021189">
    <property type="protein sequence ID" value="VDK59781.1"/>
    <property type="molecule type" value="Genomic_DNA"/>
</dbReference>
<evidence type="ECO:0000313" key="1">
    <source>
        <dbReference type="EMBL" id="VDK59781.1"/>
    </source>
</evidence>
<sequence>MVLTNSLISSSISEPMWEILFDIHKLAVSQGGLVFVDVMPVMYSYLSVDTDGFLARPERLNAFVEISVSMFKEDVEEDDQMHAAKLLECLILECQV</sequence>
<name>A0A183DGH6_9BILA</name>
<dbReference type="OrthoDB" id="760868at2759"/>
<reference evidence="1 2" key="2">
    <citation type="submission" date="2018-11" db="EMBL/GenBank/DDBJ databases">
        <authorList>
            <consortium name="Pathogen Informatics"/>
        </authorList>
    </citation>
    <scope>NUCLEOTIDE SEQUENCE [LARGE SCALE GENOMIC DNA]</scope>
</reference>
<keyword evidence="2" id="KW-1185">Reference proteome</keyword>
<evidence type="ECO:0000313" key="2">
    <source>
        <dbReference type="Proteomes" id="UP000271098"/>
    </source>
</evidence>
<organism evidence="3">
    <name type="scientific">Gongylonema pulchrum</name>
    <dbReference type="NCBI Taxonomy" id="637853"/>
    <lineage>
        <taxon>Eukaryota</taxon>
        <taxon>Metazoa</taxon>
        <taxon>Ecdysozoa</taxon>
        <taxon>Nematoda</taxon>
        <taxon>Chromadorea</taxon>
        <taxon>Rhabditida</taxon>
        <taxon>Spirurina</taxon>
        <taxon>Spiruromorpha</taxon>
        <taxon>Spiruroidea</taxon>
        <taxon>Gongylonematidae</taxon>
        <taxon>Gongylonema</taxon>
    </lineage>
</organism>
<evidence type="ECO:0000313" key="3">
    <source>
        <dbReference type="WBParaSite" id="GPUH_0000782601-mRNA-1"/>
    </source>
</evidence>
<accession>A0A183DGH6</accession>
<dbReference type="Proteomes" id="UP000271098">
    <property type="component" value="Unassembled WGS sequence"/>
</dbReference>
<dbReference type="AlphaFoldDB" id="A0A183DGH6"/>
<reference evidence="3" key="1">
    <citation type="submission" date="2016-06" db="UniProtKB">
        <authorList>
            <consortium name="WormBaseParasite"/>
        </authorList>
    </citation>
    <scope>IDENTIFICATION</scope>
</reference>